<gene>
    <name evidence="2" type="ORF">DASC09_044020</name>
</gene>
<dbReference type="Proteomes" id="UP001360560">
    <property type="component" value="Unassembled WGS sequence"/>
</dbReference>
<evidence type="ECO:0000313" key="3">
    <source>
        <dbReference type="Proteomes" id="UP001360560"/>
    </source>
</evidence>
<sequence length="403" mass="45774">MSERLRRLNKLSRISKKNDSREEGRIRNSGLENRNGHLSDRLRSVKHQQRSGLTILREWDKSKIQEHENTRMGLSTDKIAKIVVSPKIKISSLSKGFTRGEKKANHEAATNNKINDASTRRLSFKGLGYKNNSTMPEKMKKIRDDLGKGMDKPASAEPELLLASESAGHATIVKEISSINIDLASGETKANSETTASGSQENDKNYTVNYDRTQRQGDLSNHAFKITGVANLFGKQPNEGPTQNIQKEVKSSVNVSAFVQNIHIVNVGANDPDKVSLKKKMIPTHFSTIRKSFEEPPSNSELTFRVYNVVDSWEKEYGEYKYLQAEKEPTHLLLNFREVTDTMYLTVLYNIHLKKAEKCYLIKLNFKDSRFSRKFIRGAKVLIDECGKGEEGLKYFFKWAIIV</sequence>
<proteinExistence type="predicted"/>
<protein>
    <submittedName>
        <fullName evidence="2">Uncharacterized protein</fullName>
    </submittedName>
</protein>
<dbReference type="EMBL" id="BTFZ01000011">
    <property type="protein sequence ID" value="GMM37077.1"/>
    <property type="molecule type" value="Genomic_DNA"/>
</dbReference>
<feature type="compositionally biased region" description="Basic and acidic residues" evidence="1">
    <location>
        <begin position="16"/>
        <end position="26"/>
    </location>
</feature>
<evidence type="ECO:0000313" key="2">
    <source>
        <dbReference type="EMBL" id="GMM37077.1"/>
    </source>
</evidence>
<dbReference type="RefSeq" id="XP_064854073.1">
    <property type="nucleotide sequence ID" value="XM_064998001.1"/>
</dbReference>
<dbReference type="GeneID" id="90075052"/>
<reference evidence="2 3" key="1">
    <citation type="journal article" date="2023" name="Elife">
        <title>Identification of key yeast species and microbe-microbe interactions impacting larval growth of Drosophila in the wild.</title>
        <authorList>
            <person name="Mure A."/>
            <person name="Sugiura Y."/>
            <person name="Maeda R."/>
            <person name="Honda K."/>
            <person name="Sakurai N."/>
            <person name="Takahashi Y."/>
            <person name="Watada M."/>
            <person name="Katoh T."/>
            <person name="Gotoh A."/>
            <person name="Gotoh Y."/>
            <person name="Taniguchi I."/>
            <person name="Nakamura K."/>
            <person name="Hayashi T."/>
            <person name="Katayama T."/>
            <person name="Uemura T."/>
            <person name="Hattori Y."/>
        </authorList>
    </citation>
    <scope>NUCLEOTIDE SEQUENCE [LARGE SCALE GENOMIC DNA]</scope>
    <source>
        <strain evidence="2 3">SC-9</strain>
    </source>
</reference>
<feature type="region of interest" description="Disordered" evidence="1">
    <location>
        <begin position="1"/>
        <end position="37"/>
    </location>
</feature>
<organism evidence="2 3">
    <name type="scientific">Saccharomycopsis crataegensis</name>
    <dbReference type="NCBI Taxonomy" id="43959"/>
    <lineage>
        <taxon>Eukaryota</taxon>
        <taxon>Fungi</taxon>
        <taxon>Dikarya</taxon>
        <taxon>Ascomycota</taxon>
        <taxon>Saccharomycotina</taxon>
        <taxon>Saccharomycetes</taxon>
        <taxon>Saccharomycopsidaceae</taxon>
        <taxon>Saccharomycopsis</taxon>
    </lineage>
</organism>
<evidence type="ECO:0000256" key="1">
    <source>
        <dbReference type="SAM" id="MobiDB-lite"/>
    </source>
</evidence>
<dbReference type="AlphaFoldDB" id="A0AAV5QQD1"/>
<comment type="caution">
    <text evidence="2">The sequence shown here is derived from an EMBL/GenBank/DDBJ whole genome shotgun (WGS) entry which is preliminary data.</text>
</comment>
<keyword evidence="3" id="KW-1185">Reference proteome</keyword>
<name>A0AAV5QQD1_9ASCO</name>
<accession>A0AAV5QQD1</accession>